<comment type="caution">
    <text evidence="7">The sequence shown here is derived from an EMBL/GenBank/DDBJ whole genome shotgun (WGS) entry which is preliminary data.</text>
</comment>
<dbReference type="Pfam" id="PF08281">
    <property type="entry name" value="Sigma70_r4_2"/>
    <property type="match status" value="1"/>
</dbReference>
<keyword evidence="2" id="KW-0805">Transcription regulation</keyword>
<dbReference type="EMBL" id="BMML01000049">
    <property type="protein sequence ID" value="GGN45779.1"/>
    <property type="molecule type" value="Genomic_DNA"/>
</dbReference>
<evidence type="ECO:0000256" key="3">
    <source>
        <dbReference type="ARBA" id="ARBA00023082"/>
    </source>
</evidence>
<dbReference type="PROSITE" id="PS00622">
    <property type="entry name" value="HTH_LUXR_1"/>
    <property type="match status" value="1"/>
</dbReference>
<dbReference type="InterPro" id="IPR036388">
    <property type="entry name" value="WH-like_DNA-bd_sf"/>
</dbReference>
<dbReference type="InterPro" id="IPR013249">
    <property type="entry name" value="RNA_pol_sigma70_r4_t2"/>
</dbReference>
<evidence type="ECO:0000256" key="5">
    <source>
        <dbReference type="ARBA" id="ARBA00023163"/>
    </source>
</evidence>
<evidence type="ECO:0000313" key="8">
    <source>
        <dbReference type="Proteomes" id="UP000653411"/>
    </source>
</evidence>
<dbReference type="RefSeq" id="WP_189269488.1">
    <property type="nucleotide sequence ID" value="NZ_BMML01000049.1"/>
</dbReference>
<protein>
    <recommendedName>
        <fullName evidence="6">HTH luxR-type domain-containing protein</fullName>
    </recommendedName>
</protein>
<evidence type="ECO:0000256" key="2">
    <source>
        <dbReference type="ARBA" id="ARBA00023015"/>
    </source>
</evidence>
<reference evidence="7" key="1">
    <citation type="journal article" date="2014" name="Int. J. Syst. Evol. Microbiol.">
        <title>Complete genome sequence of Corynebacterium casei LMG S-19264T (=DSM 44701T), isolated from a smear-ripened cheese.</title>
        <authorList>
            <consortium name="US DOE Joint Genome Institute (JGI-PGF)"/>
            <person name="Walter F."/>
            <person name="Albersmeier A."/>
            <person name="Kalinowski J."/>
            <person name="Ruckert C."/>
        </authorList>
    </citation>
    <scope>NUCLEOTIDE SEQUENCE</scope>
    <source>
        <strain evidence="7">CGMCC 4.7110</strain>
    </source>
</reference>
<keyword evidence="4" id="KW-0238">DNA-binding</keyword>
<dbReference type="InterPro" id="IPR039425">
    <property type="entry name" value="RNA_pol_sigma-70-like"/>
</dbReference>
<dbReference type="PANTHER" id="PTHR43133:SF8">
    <property type="entry name" value="RNA POLYMERASE SIGMA FACTOR HI_1459-RELATED"/>
    <property type="match status" value="1"/>
</dbReference>
<dbReference type="GO" id="GO:0003677">
    <property type="term" value="F:DNA binding"/>
    <property type="evidence" value="ECO:0007669"/>
    <property type="project" value="UniProtKB-KW"/>
</dbReference>
<dbReference type="SUPFAM" id="SSF88659">
    <property type="entry name" value="Sigma3 and sigma4 domains of RNA polymerase sigma factors"/>
    <property type="match status" value="1"/>
</dbReference>
<dbReference type="GO" id="GO:0006352">
    <property type="term" value="P:DNA-templated transcription initiation"/>
    <property type="evidence" value="ECO:0007669"/>
    <property type="project" value="InterPro"/>
</dbReference>
<evidence type="ECO:0000256" key="4">
    <source>
        <dbReference type="ARBA" id="ARBA00023125"/>
    </source>
</evidence>
<accession>A0A917XQ90</accession>
<keyword evidence="3" id="KW-0731">Sigma factor</keyword>
<evidence type="ECO:0000259" key="6">
    <source>
        <dbReference type="PROSITE" id="PS00622"/>
    </source>
</evidence>
<dbReference type="AlphaFoldDB" id="A0A917XQ90"/>
<dbReference type="InterPro" id="IPR000792">
    <property type="entry name" value="Tscrpt_reg_LuxR_C"/>
</dbReference>
<reference evidence="7" key="2">
    <citation type="submission" date="2020-09" db="EMBL/GenBank/DDBJ databases">
        <authorList>
            <person name="Sun Q."/>
            <person name="Zhou Y."/>
        </authorList>
    </citation>
    <scope>NUCLEOTIDE SEQUENCE</scope>
    <source>
        <strain evidence="7">CGMCC 4.7110</strain>
    </source>
</reference>
<sequence length="211" mass="23876">MTGPEDSDRHDTLPTSVEDLNALHGIPYEMPTALDAFYRTYVRAQVRYAAVILGDKDAAKTVVRRLYHHLAMNWTAARTEEGGAEAYAWRNLKRLVDDRAREPFGNDHLAAAVAARDRTHAVHEAAREMLRKMHSQMADLDSPAGLYTAMSLLPERQFDVIVLYYCLGFNSEQVADIMGIQSSTVRTHRRHARRRIAARLGIDLGDDEEKE</sequence>
<dbReference type="PANTHER" id="PTHR43133">
    <property type="entry name" value="RNA POLYMERASE ECF-TYPE SIGMA FACTO"/>
    <property type="match status" value="1"/>
</dbReference>
<name>A0A917XQ90_9ACTN</name>
<proteinExistence type="inferred from homology"/>
<comment type="similarity">
    <text evidence="1">Belongs to the sigma-70 factor family. ECF subfamily.</text>
</comment>
<organism evidence="7 8">
    <name type="scientific">Streptomyces fuscichromogenes</name>
    <dbReference type="NCBI Taxonomy" id="1324013"/>
    <lineage>
        <taxon>Bacteria</taxon>
        <taxon>Bacillati</taxon>
        <taxon>Actinomycetota</taxon>
        <taxon>Actinomycetes</taxon>
        <taxon>Kitasatosporales</taxon>
        <taxon>Streptomycetaceae</taxon>
        <taxon>Streptomyces</taxon>
    </lineage>
</organism>
<dbReference type="Gene3D" id="1.10.10.10">
    <property type="entry name" value="Winged helix-like DNA-binding domain superfamily/Winged helix DNA-binding domain"/>
    <property type="match status" value="1"/>
</dbReference>
<evidence type="ECO:0000313" key="7">
    <source>
        <dbReference type="EMBL" id="GGN45779.1"/>
    </source>
</evidence>
<evidence type="ECO:0000256" key="1">
    <source>
        <dbReference type="ARBA" id="ARBA00010641"/>
    </source>
</evidence>
<dbReference type="GO" id="GO:0016987">
    <property type="term" value="F:sigma factor activity"/>
    <property type="evidence" value="ECO:0007669"/>
    <property type="project" value="UniProtKB-KW"/>
</dbReference>
<dbReference type="Proteomes" id="UP000653411">
    <property type="component" value="Unassembled WGS sequence"/>
</dbReference>
<feature type="domain" description="HTH luxR-type" evidence="6">
    <location>
        <begin position="168"/>
        <end position="195"/>
    </location>
</feature>
<keyword evidence="5" id="KW-0804">Transcription</keyword>
<dbReference type="InterPro" id="IPR013324">
    <property type="entry name" value="RNA_pol_sigma_r3/r4-like"/>
</dbReference>
<keyword evidence="8" id="KW-1185">Reference proteome</keyword>
<gene>
    <name evidence="7" type="ORF">GCM10011578_098030</name>
</gene>